<evidence type="ECO:0000256" key="4">
    <source>
        <dbReference type="ARBA" id="ARBA00022824"/>
    </source>
</evidence>
<keyword evidence="5 9" id="KW-1133">Transmembrane helix</keyword>
<comment type="subcellular location">
    <subcellularLocation>
        <location evidence="1">Endoplasmic reticulum membrane</location>
        <topology evidence="1">Multi-pass membrane protein</topology>
    </subcellularLocation>
</comment>
<keyword evidence="7 9" id="KW-0472">Membrane</keyword>
<accession>A0A8D8BPC1</accession>
<dbReference type="InterPro" id="IPR009617">
    <property type="entry name" value="Seipin"/>
</dbReference>
<dbReference type="PANTHER" id="PTHR21212:SF0">
    <property type="entry name" value="SEIPIN"/>
    <property type="match status" value="1"/>
</dbReference>
<keyword evidence="3 9" id="KW-0812">Transmembrane</keyword>
<organism evidence="10">
    <name type="scientific">Culex pipiens</name>
    <name type="common">House mosquito</name>
    <dbReference type="NCBI Taxonomy" id="7175"/>
    <lineage>
        <taxon>Eukaryota</taxon>
        <taxon>Metazoa</taxon>
        <taxon>Ecdysozoa</taxon>
        <taxon>Arthropoda</taxon>
        <taxon>Hexapoda</taxon>
        <taxon>Insecta</taxon>
        <taxon>Pterygota</taxon>
        <taxon>Neoptera</taxon>
        <taxon>Endopterygota</taxon>
        <taxon>Diptera</taxon>
        <taxon>Nematocera</taxon>
        <taxon>Culicoidea</taxon>
        <taxon>Culicidae</taxon>
        <taxon>Culicinae</taxon>
        <taxon>Culicini</taxon>
        <taxon>Culex</taxon>
        <taxon>Culex</taxon>
    </lineage>
</organism>
<evidence type="ECO:0000256" key="1">
    <source>
        <dbReference type="ARBA" id="ARBA00004477"/>
    </source>
</evidence>
<protein>
    <recommendedName>
        <fullName evidence="2">Seipin</fullName>
    </recommendedName>
</protein>
<dbReference type="PANTHER" id="PTHR21212">
    <property type="entry name" value="BERNARDINELLI-SEIP CONGENITAL LIPODYSTROPHY 2 HOMOLOG BSCL2 PROTEIN"/>
    <property type="match status" value="1"/>
</dbReference>
<name>A0A8D8BPC1_CULPI</name>
<evidence type="ECO:0000256" key="9">
    <source>
        <dbReference type="SAM" id="Phobius"/>
    </source>
</evidence>
<evidence type="ECO:0000256" key="6">
    <source>
        <dbReference type="ARBA" id="ARBA00023098"/>
    </source>
</evidence>
<evidence type="ECO:0000256" key="3">
    <source>
        <dbReference type="ARBA" id="ARBA00022692"/>
    </source>
</evidence>
<evidence type="ECO:0000313" key="10">
    <source>
        <dbReference type="EMBL" id="CAG6479454.1"/>
    </source>
</evidence>
<dbReference type="GO" id="GO:0006629">
    <property type="term" value="P:lipid metabolic process"/>
    <property type="evidence" value="ECO:0007669"/>
    <property type="project" value="UniProtKB-KW"/>
</dbReference>
<proteinExistence type="predicted"/>
<reference evidence="10" key="1">
    <citation type="submission" date="2021-05" db="EMBL/GenBank/DDBJ databases">
        <authorList>
            <person name="Alioto T."/>
            <person name="Alioto T."/>
            <person name="Gomez Garrido J."/>
        </authorList>
    </citation>
    <scope>NUCLEOTIDE SEQUENCE</scope>
</reference>
<dbReference type="Pfam" id="PF06775">
    <property type="entry name" value="Seipin"/>
    <property type="match status" value="1"/>
</dbReference>
<evidence type="ECO:0000256" key="7">
    <source>
        <dbReference type="ARBA" id="ARBA00023136"/>
    </source>
</evidence>
<feature type="region of interest" description="Disordered" evidence="8">
    <location>
        <begin position="296"/>
        <end position="318"/>
    </location>
</feature>
<keyword evidence="6" id="KW-0443">Lipid metabolism</keyword>
<dbReference type="EMBL" id="HBUE01085359">
    <property type="protein sequence ID" value="CAG6479454.1"/>
    <property type="molecule type" value="Transcribed_RNA"/>
</dbReference>
<dbReference type="GO" id="GO:0140042">
    <property type="term" value="P:lipid droplet formation"/>
    <property type="evidence" value="ECO:0007669"/>
    <property type="project" value="UniProtKB-ARBA"/>
</dbReference>
<keyword evidence="4" id="KW-0256">Endoplasmic reticulum</keyword>
<evidence type="ECO:0000256" key="2">
    <source>
        <dbReference type="ARBA" id="ARBA00022064"/>
    </source>
</evidence>
<feature type="transmembrane region" description="Helical" evidence="9">
    <location>
        <begin position="251"/>
        <end position="276"/>
    </location>
</feature>
<dbReference type="CDD" id="cd23995">
    <property type="entry name" value="Seipin_BSCL2_like"/>
    <property type="match status" value="1"/>
</dbReference>
<evidence type="ECO:0000256" key="5">
    <source>
        <dbReference type="ARBA" id="ARBA00022989"/>
    </source>
</evidence>
<sequence length="336" mass="38612">MQLGALLLTLLDPFKIIRNYLLKPLAVTGVVLAEEYKRKTDAGVQSTKNIILRLIVAVLVGFSILWASIFMYAYFYYSYMPTVSHVKNVYLNYRDCQSEKECYQYPTDTVILTQKQQILMVGQPYRITLNLEMPESEKNGQTGMFTVCAVMHDHASEHSTKSCRLSMLHYRSDLLKMIRTIVLAPLFIFGYQEEKQSVSVDLFTHFEDSQAHPVTSVEITILSRDIQFYTAQLHISANFSGLRYLMFNWPILSAVIGIATNLFFILIVCLLSWYHWDDAEWIGEIKDRYQQIVKTPQRQPPSQLPPSVQKSITDDTVKDEDVEDISSFKDDLGLAS</sequence>
<feature type="transmembrane region" description="Helical" evidence="9">
    <location>
        <begin position="50"/>
        <end position="77"/>
    </location>
</feature>
<dbReference type="GO" id="GO:0005789">
    <property type="term" value="C:endoplasmic reticulum membrane"/>
    <property type="evidence" value="ECO:0007669"/>
    <property type="project" value="UniProtKB-SubCell"/>
</dbReference>
<dbReference type="AlphaFoldDB" id="A0A8D8BPC1"/>
<evidence type="ECO:0000256" key="8">
    <source>
        <dbReference type="SAM" id="MobiDB-lite"/>
    </source>
</evidence>